<dbReference type="AlphaFoldDB" id="A0A1H3UI90"/>
<sequence length="287" mass="30898">MADAGRWGDLLDFAAGPAPEDARREAAHLVAFEAPASAAAAAAELFTDDRGYLGPLWEVASHHPWRDLDPHLTDPRIRSLVTQMRVLWGEDLRGSEDLTSMRPAAPLCLEPWEAAGWDEHEVPGYARRGRSGSVWACPPDLADPARLPSTPAASIDHPAVPVLAGLSTAAQARAFRATAWEAASATAPDECSAWEIPFSSAYSDLVHLASGDRAYGGASGRAVGRVALWTALIAMAGTHDPRLVTGFVDRLRCVAWRQPAEPMMYVRLAMEDPEQGVSWVLTAEDDD</sequence>
<gene>
    <name evidence="1" type="ORF">SAMN05421684_7233</name>
</gene>
<dbReference type="EMBL" id="FNQB01000004">
    <property type="protein sequence ID" value="SDZ61369.1"/>
    <property type="molecule type" value="Genomic_DNA"/>
</dbReference>
<evidence type="ECO:0000313" key="2">
    <source>
        <dbReference type="Proteomes" id="UP000199632"/>
    </source>
</evidence>
<evidence type="ECO:0000313" key="1">
    <source>
        <dbReference type="EMBL" id="SDZ61369.1"/>
    </source>
</evidence>
<proteinExistence type="predicted"/>
<reference evidence="2" key="1">
    <citation type="submission" date="2016-10" db="EMBL/GenBank/DDBJ databases">
        <authorList>
            <person name="Varghese N."/>
            <person name="Submissions S."/>
        </authorList>
    </citation>
    <scope>NUCLEOTIDE SEQUENCE [LARGE SCALE GENOMIC DNA]</scope>
    <source>
        <strain evidence="2">DSM 44718</strain>
    </source>
</reference>
<dbReference type="STRING" id="137265.SAMN05421684_7233"/>
<accession>A0A1H3UI90</accession>
<dbReference type="Proteomes" id="UP000199632">
    <property type="component" value="Unassembled WGS sequence"/>
</dbReference>
<keyword evidence="2" id="KW-1185">Reference proteome</keyword>
<protein>
    <submittedName>
        <fullName evidence="1">Uncharacterized protein</fullName>
    </submittedName>
</protein>
<organism evidence="1 2">
    <name type="scientific">Asanoa ishikariensis</name>
    <dbReference type="NCBI Taxonomy" id="137265"/>
    <lineage>
        <taxon>Bacteria</taxon>
        <taxon>Bacillati</taxon>
        <taxon>Actinomycetota</taxon>
        <taxon>Actinomycetes</taxon>
        <taxon>Micromonosporales</taxon>
        <taxon>Micromonosporaceae</taxon>
        <taxon>Asanoa</taxon>
    </lineage>
</organism>
<name>A0A1H3UI90_9ACTN</name>